<feature type="region of interest" description="Disordered" evidence="3">
    <location>
        <begin position="140"/>
        <end position="346"/>
    </location>
</feature>
<dbReference type="Pfam" id="PF00076">
    <property type="entry name" value="RRM_1"/>
    <property type="match status" value="1"/>
</dbReference>
<dbReference type="SUPFAM" id="SSF54427">
    <property type="entry name" value="NTF2-like"/>
    <property type="match status" value="1"/>
</dbReference>
<gene>
    <name evidence="6" type="ORF">JVT61DRAFT_15440</name>
</gene>
<dbReference type="OrthoDB" id="339151at2759"/>
<dbReference type="PANTHER" id="PTHR10693:SF20">
    <property type="entry name" value="AT27578P"/>
    <property type="match status" value="1"/>
</dbReference>
<dbReference type="InterPro" id="IPR012677">
    <property type="entry name" value="Nucleotide-bd_a/b_plait_sf"/>
</dbReference>
<feature type="compositionally biased region" description="Pro residues" evidence="3">
    <location>
        <begin position="149"/>
        <end position="184"/>
    </location>
</feature>
<feature type="region of interest" description="Disordered" evidence="3">
    <location>
        <begin position="442"/>
        <end position="487"/>
    </location>
</feature>
<dbReference type="InterPro" id="IPR039539">
    <property type="entry name" value="Ras_GTPase_bind_prot"/>
</dbReference>
<dbReference type="GO" id="GO:0003729">
    <property type="term" value="F:mRNA binding"/>
    <property type="evidence" value="ECO:0007669"/>
    <property type="project" value="TreeGrafter"/>
</dbReference>
<evidence type="ECO:0000256" key="2">
    <source>
        <dbReference type="PROSITE-ProRule" id="PRU00176"/>
    </source>
</evidence>
<dbReference type="CDD" id="cd00780">
    <property type="entry name" value="NTF2"/>
    <property type="match status" value="1"/>
</dbReference>
<dbReference type="Pfam" id="PF02136">
    <property type="entry name" value="NTF2"/>
    <property type="match status" value="1"/>
</dbReference>
<evidence type="ECO:0000256" key="3">
    <source>
        <dbReference type="SAM" id="MobiDB-lite"/>
    </source>
</evidence>
<dbReference type="GO" id="GO:0016579">
    <property type="term" value="P:protein deubiquitination"/>
    <property type="evidence" value="ECO:0007669"/>
    <property type="project" value="TreeGrafter"/>
</dbReference>
<dbReference type="FunFam" id="3.10.450.50:FF:000003">
    <property type="entry name" value="Nuclear transport factor 2 family protein"/>
    <property type="match status" value="1"/>
</dbReference>
<organism evidence="6 7">
    <name type="scientific">Boletus reticuloceps</name>
    <dbReference type="NCBI Taxonomy" id="495285"/>
    <lineage>
        <taxon>Eukaryota</taxon>
        <taxon>Fungi</taxon>
        <taxon>Dikarya</taxon>
        <taxon>Basidiomycota</taxon>
        <taxon>Agaricomycotina</taxon>
        <taxon>Agaricomycetes</taxon>
        <taxon>Agaricomycetidae</taxon>
        <taxon>Boletales</taxon>
        <taxon>Boletineae</taxon>
        <taxon>Boletaceae</taxon>
        <taxon>Boletoideae</taxon>
        <taxon>Boletus</taxon>
    </lineage>
</organism>
<accession>A0A8I2YTQ1</accession>
<keyword evidence="1 2" id="KW-0694">RNA-binding</keyword>
<protein>
    <recommendedName>
        <fullName evidence="8">G3BP-like protein</fullName>
    </recommendedName>
</protein>
<dbReference type="EMBL" id="JAGFBS010000009">
    <property type="protein sequence ID" value="KAG6377622.1"/>
    <property type="molecule type" value="Genomic_DNA"/>
</dbReference>
<dbReference type="InterPro" id="IPR000504">
    <property type="entry name" value="RRM_dom"/>
</dbReference>
<evidence type="ECO:0000313" key="7">
    <source>
        <dbReference type="Proteomes" id="UP000683000"/>
    </source>
</evidence>
<evidence type="ECO:0000259" key="4">
    <source>
        <dbReference type="PROSITE" id="PS50102"/>
    </source>
</evidence>
<feature type="compositionally biased region" description="Polar residues" evidence="3">
    <location>
        <begin position="316"/>
        <end position="328"/>
    </location>
</feature>
<feature type="compositionally biased region" description="Pro residues" evidence="3">
    <location>
        <begin position="263"/>
        <end position="279"/>
    </location>
</feature>
<dbReference type="Gene3D" id="3.10.450.50">
    <property type="match status" value="1"/>
</dbReference>
<feature type="compositionally biased region" description="Basic and acidic residues" evidence="3">
    <location>
        <begin position="442"/>
        <end position="451"/>
    </location>
</feature>
<dbReference type="Proteomes" id="UP000683000">
    <property type="component" value="Unassembled WGS sequence"/>
</dbReference>
<dbReference type="PROSITE" id="PS50177">
    <property type="entry name" value="NTF2_DOMAIN"/>
    <property type="match status" value="1"/>
</dbReference>
<feature type="domain" description="RRM" evidence="4">
    <location>
        <begin position="358"/>
        <end position="429"/>
    </location>
</feature>
<evidence type="ECO:0000259" key="5">
    <source>
        <dbReference type="PROSITE" id="PS50177"/>
    </source>
</evidence>
<dbReference type="GO" id="GO:0034517">
    <property type="term" value="P:ribophagy"/>
    <property type="evidence" value="ECO:0007669"/>
    <property type="project" value="TreeGrafter"/>
</dbReference>
<dbReference type="CDD" id="cd00590">
    <property type="entry name" value="RRM_SF"/>
    <property type="match status" value="1"/>
</dbReference>
<dbReference type="Gene3D" id="3.30.70.330">
    <property type="match status" value="1"/>
</dbReference>
<evidence type="ECO:0000256" key="1">
    <source>
        <dbReference type="ARBA" id="ARBA00022884"/>
    </source>
</evidence>
<dbReference type="InterPro" id="IPR018222">
    <property type="entry name" value="Nuclear_transport_factor_2_euk"/>
</dbReference>
<dbReference type="GO" id="GO:1990861">
    <property type="term" value="C:Ubp3-Bre5 deubiquitination complex"/>
    <property type="evidence" value="ECO:0007669"/>
    <property type="project" value="TreeGrafter"/>
</dbReference>
<dbReference type="AlphaFoldDB" id="A0A8I2YTQ1"/>
<dbReference type="InterPro" id="IPR032710">
    <property type="entry name" value="NTF2-like_dom_sf"/>
</dbReference>
<dbReference type="InterPro" id="IPR035979">
    <property type="entry name" value="RBD_domain_sf"/>
</dbReference>
<reference evidence="6" key="1">
    <citation type="submission" date="2021-03" db="EMBL/GenBank/DDBJ databases">
        <title>Evolutionary innovations through gain and loss of genes in the ectomycorrhizal Boletales.</title>
        <authorList>
            <person name="Wu G."/>
            <person name="Miyauchi S."/>
            <person name="Morin E."/>
            <person name="Yang Z.-L."/>
            <person name="Xu J."/>
            <person name="Martin F.M."/>
        </authorList>
    </citation>
    <scope>NUCLEOTIDE SEQUENCE</scope>
    <source>
        <strain evidence="6">BR01</strain>
    </source>
</reference>
<dbReference type="PANTHER" id="PTHR10693">
    <property type="entry name" value="RAS GTPASE-ACTIVATING PROTEIN-BINDING PROTEIN"/>
    <property type="match status" value="1"/>
</dbReference>
<name>A0A8I2YTQ1_9AGAM</name>
<feature type="compositionally biased region" description="Pro residues" evidence="3">
    <location>
        <begin position="232"/>
        <end position="254"/>
    </location>
</feature>
<keyword evidence="7" id="KW-1185">Reference proteome</keyword>
<dbReference type="GO" id="GO:0005829">
    <property type="term" value="C:cytosol"/>
    <property type="evidence" value="ECO:0007669"/>
    <property type="project" value="TreeGrafter"/>
</dbReference>
<evidence type="ECO:0008006" key="8">
    <source>
        <dbReference type="Google" id="ProtNLM"/>
    </source>
</evidence>
<dbReference type="GO" id="GO:1990904">
    <property type="term" value="C:ribonucleoprotein complex"/>
    <property type="evidence" value="ECO:0007669"/>
    <property type="project" value="TreeGrafter"/>
</dbReference>
<dbReference type="SUPFAM" id="SSF54928">
    <property type="entry name" value="RNA-binding domain, RBD"/>
    <property type="match status" value="1"/>
</dbReference>
<feature type="domain" description="NTF2" evidence="5">
    <location>
        <begin position="16"/>
        <end position="132"/>
    </location>
</feature>
<sequence>MSTASSIHQNVVPSEVGWQFVPQYYTYVNKQPNRLHCFYTKTSTFIHGTEGEEIKPCYGQQEIHNKITSIGFQDCKVFIHSVDAQSSANGGIIIQVIGEMSNHGDPWRKFVQTFFLAEQPNGYFVLNDIFRFLKEDTVEDDVSEAEPAPAVPAPEPTPVEEPAPQPVAEPEPSPSPREPTPPPVPEEEEPATSESDPPTPPPAIETQLAEPNGFHQEEPEPEPTPASASPSEPEPAPETSPEPEPEPAHAPAPQPQASSAASPTPPPAPAQQTPAPMPAPAKSVPKSWASLAATDSKRWGSQVATESKGLTEVPAVSNSPAPASGTQSPAPHGPPHRGGQHGPREHPSVASVLALTTPQCFVKGVVESVSQNQLSQTLTQRFGPVKDVEIVRSKACAFLEFLSLDAAKKAIITSLPQNLGGEGGVRIDVGGEAGQVRIFVETRKERGERPQTRPRGGGPLNGEARGGFRGGRGGPGRGRGAPPSGGK</sequence>
<proteinExistence type="predicted"/>
<dbReference type="SMART" id="SM00360">
    <property type="entry name" value="RRM"/>
    <property type="match status" value="1"/>
</dbReference>
<evidence type="ECO:0000313" key="6">
    <source>
        <dbReference type="EMBL" id="KAG6377622.1"/>
    </source>
</evidence>
<feature type="compositionally biased region" description="Gly residues" evidence="3">
    <location>
        <begin position="455"/>
        <end position="487"/>
    </location>
</feature>
<comment type="caution">
    <text evidence="6">The sequence shown here is derived from an EMBL/GenBank/DDBJ whole genome shotgun (WGS) entry which is preliminary data.</text>
</comment>
<dbReference type="PROSITE" id="PS50102">
    <property type="entry name" value="RRM"/>
    <property type="match status" value="1"/>
</dbReference>
<dbReference type="InterPro" id="IPR002075">
    <property type="entry name" value="NTF2_dom"/>
</dbReference>